<dbReference type="InterPro" id="IPR000182">
    <property type="entry name" value="GNAT_dom"/>
</dbReference>
<gene>
    <name evidence="3" type="ORF">F4554_002537</name>
</gene>
<feature type="domain" description="N-acetyltransferase" evidence="2">
    <location>
        <begin position="8"/>
        <end position="170"/>
    </location>
</feature>
<accession>A0A852ZK48</accession>
<evidence type="ECO:0000313" key="3">
    <source>
        <dbReference type="EMBL" id="NYH89899.1"/>
    </source>
</evidence>
<keyword evidence="1" id="KW-0812">Transmembrane</keyword>
<name>A0A852ZK48_9ACTN</name>
<keyword evidence="4" id="KW-1185">Reference proteome</keyword>
<keyword evidence="1" id="KW-0472">Membrane</keyword>
<dbReference type="AlphaFoldDB" id="A0A852ZK48"/>
<dbReference type="EMBL" id="JACBZH010000001">
    <property type="protein sequence ID" value="NYH89899.1"/>
    <property type="molecule type" value="Genomic_DNA"/>
</dbReference>
<dbReference type="Proteomes" id="UP000579605">
    <property type="component" value="Unassembled WGS sequence"/>
</dbReference>
<keyword evidence="3" id="KW-0808">Transferase</keyword>
<dbReference type="PROSITE" id="PS51186">
    <property type="entry name" value="GNAT"/>
    <property type="match status" value="1"/>
</dbReference>
<evidence type="ECO:0000313" key="4">
    <source>
        <dbReference type="Proteomes" id="UP000579605"/>
    </source>
</evidence>
<dbReference type="GO" id="GO:0016747">
    <property type="term" value="F:acyltransferase activity, transferring groups other than amino-acyl groups"/>
    <property type="evidence" value="ECO:0007669"/>
    <property type="project" value="InterPro"/>
</dbReference>
<comment type="caution">
    <text evidence="3">The sequence shown here is derived from an EMBL/GenBank/DDBJ whole genome shotgun (WGS) entry which is preliminary data.</text>
</comment>
<dbReference type="PANTHER" id="PTHR43792:SF1">
    <property type="entry name" value="N-ACETYLTRANSFERASE DOMAIN-CONTAINING PROTEIN"/>
    <property type="match status" value="1"/>
</dbReference>
<proteinExistence type="predicted"/>
<dbReference type="RefSeq" id="WP_179787546.1">
    <property type="nucleotide sequence ID" value="NZ_BAAARR010000010.1"/>
</dbReference>
<feature type="transmembrane region" description="Helical" evidence="1">
    <location>
        <begin position="180"/>
        <end position="198"/>
    </location>
</feature>
<dbReference type="InterPro" id="IPR016181">
    <property type="entry name" value="Acyl_CoA_acyltransferase"/>
</dbReference>
<dbReference type="Pfam" id="PF13302">
    <property type="entry name" value="Acetyltransf_3"/>
    <property type="match status" value="1"/>
</dbReference>
<dbReference type="PANTHER" id="PTHR43792">
    <property type="entry name" value="GNAT FAMILY, PUTATIVE (AFU_ORTHOLOGUE AFUA_3G00765)-RELATED-RELATED"/>
    <property type="match status" value="1"/>
</dbReference>
<protein>
    <submittedName>
        <fullName evidence="3">RimJ/RimL family protein N-acetyltransferase</fullName>
    </submittedName>
</protein>
<reference evidence="3 4" key="1">
    <citation type="submission" date="2020-07" db="EMBL/GenBank/DDBJ databases">
        <title>Sequencing the genomes of 1000 actinobacteria strains.</title>
        <authorList>
            <person name="Klenk H.-P."/>
        </authorList>
    </citation>
    <scope>NUCLEOTIDE SEQUENCE [LARGE SCALE GENOMIC DNA]</scope>
    <source>
        <strain evidence="3 4">DSM 18448</strain>
    </source>
</reference>
<keyword evidence="1" id="KW-1133">Transmembrane helix</keyword>
<sequence length="620" mass="66206">MECRSRRLLIRDFVETDRGAVRLWRKDPEVTRYLDKQAGTSPDAWFDAVLRYNAQAPRTSHDAAIVLRSTGVVIGWIGVARSFDPSTGELTVGYALDRSAWGHDYMTEALVAVLSYGFGKLGVRSISAQCYTANGASARVMEKAGMQLAGPALSADPGLGHSVRYVAERDTWRRPGRRRFGLAVAIALVALVGFPLGADPVLRALNPPEPPTDARLVRWVPRGDLADNRDFIAEATRVWRDSTGQTMPGALSKVYAVWAGRIGAGRVALLQGVGQDGHAYVAQIADRGRPPALRLDRQEQLGVPPPKALVINYSGDLTGSNGSGRSGRSGGSGGEAAVLRLVLAPADFTSGAPASDAGTAGAAGAVPTSRLQMWRRVGDKPLGRDSEWAELPPAGDGLSASWRHDDRRSPYGSVVVFARPLTDGTHSVDTIAASPEHLAVRQPPVQLENPTWGGTRRLDLAAYDDGRAVLAESAAMTVARGLDISLLAEVHDQAGRMAVVELRGRQGHKVAVVAWRGRRLDCVATMDVPRLFRRRAVALGCLNPRTGLLVVAAVPGPGASQVVLRDARRRLVLPVEGEAGRLVRLAVGAEPLPLSCTVVSPSGGREREPVDVIPTLTPRR</sequence>
<evidence type="ECO:0000259" key="2">
    <source>
        <dbReference type="PROSITE" id="PS51186"/>
    </source>
</evidence>
<dbReference type="Gene3D" id="3.40.630.30">
    <property type="match status" value="1"/>
</dbReference>
<dbReference type="InterPro" id="IPR051531">
    <property type="entry name" value="N-acetyltransferase"/>
</dbReference>
<evidence type="ECO:0000256" key="1">
    <source>
        <dbReference type="SAM" id="Phobius"/>
    </source>
</evidence>
<organism evidence="3 4">
    <name type="scientific">Actinopolymorpha rutila</name>
    <dbReference type="NCBI Taxonomy" id="446787"/>
    <lineage>
        <taxon>Bacteria</taxon>
        <taxon>Bacillati</taxon>
        <taxon>Actinomycetota</taxon>
        <taxon>Actinomycetes</taxon>
        <taxon>Propionibacteriales</taxon>
        <taxon>Actinopolymorphaceae</taxon>
        <taxon>Actinopolymorpha</taxon>
    </lineage>
</organism>
<dbReference type="SUPFAM" id="SSF55729">
    <property type="entry name" value="Acyl-CoA N-acyltransferases (Nat)"/>
    <property type="match status" value="1"/>
</dbReference>